<comment type="caution">
    <text evidence="1">The sequence shown here is derived from an EMBL/GenBank/DDBJ whole genome shotgun (WGS) entry which is preliminary data.</text>
</comment>
<proteinExistence type="predicted"/>
<sequence>MLKQFAISTNDTVNATSSDATTMEFRRKAWVPKVPVLTPTTVAELLDMSFRRKYLFAKTEKSARANRQITFCKTMQSVVALWQYVQWLFEAHGWKVVGAALLFYLGRQRYREFAVRRHHQRTLAAANDPARVAVLQRETARVRTKQQDLHTQTSKVKVEKAA</sequence>
<reference evidence="1 2" key="1">
    <citation type="submission" date="2018-01" db="EMBL/GenBank/DDBJ databases">
        <title>Draft genome of the strawberry crown rot pathogen Phytophthora cactorum.</title>
        <authorList>
            <person name="Armitage A.D."/>
            <person name="Lysoe E."/>
            <person name="Nellist C.F."/>
            <person name="Harrison R.J."/>
            <person name="Brurberg M.B."/>
        </authorList>
    </citation>
    <scope>NUCLEOTIDE SEQUENCE [LARGE SCALE GENOMIC DNA]</scope>
    <source>
        <strain evidence="1 2">10300</strain>
    </source>
</reference>
<dbReference type="Proteomes" id="UP000251314">
    <property type="component" value="Unassembled WGS sequence"/>
</dbReference>
<dbReference type="EMBL" id="MJFZ01000133">
    <property type="protein sequence ID" value="RAW36625.1"/>
    <property type="molecule type" value="Genomic_DNA"/>
</dbReference>
<protein>
    <submittedName>
        <fullName evidence="1">Uncharacterized protein</fullName>
    </submittedName>
</protein>
<keyword evidence="2" id="KW-1185">Reference proteome</keyword>
<gene>
    <name evidence="1" type="ORF">PC110_g7110</name>
</gene>
<dbReference type="OrthoDB" id="165773at2759"/>
<dbReference type="VEuPathDB" id="FungiDB:PC110_g7110"/>
<name>A0A329SIR8_9STRA</name>
<organism evidence="1 2">
    <name type="scientific">Phytophthora cactorum</name>
    <dbReference type="NCBI Taxonomy" id="29920"/>
    <lineage>
        <taxon>Eukaryota</taxon>
        <taxon>Sar</taxon>
        <taxon>Stramenopiles</taxon>
        <taxon>Oomycota</taxon>
        <taxon>Peronosporomycetes</taxon>
        <taxon>Peronosporales</taxon>
        <taxon>Peronosporaceae</taxon>
        <taxon>Phytophthora</taxon>
    </lineage>
</organism>
<dbReference type="AlphaFoldDB" id="A0A329SIR8"/>
<evidence type="ECO:0000313" key="1">
    <source>
        <dbReference type="EMBL" id="RAW36625.1"/>
    </source>
</evidence>
<accession>A0A329SIR8</accession>
<evidence type="ECO:0000313" key="2">
    <source>
        <dbReference type="Proteomes" id="UP000251314"/>
    </source>
</evidence>